<gene>
    <name evidence="1" type="ORF">J4051_17300</name>
</gene>
<dbReference type="EMBL" id="JAGEVG010000027">
    <property type="protein sequence ID" value="MBO3100032.1"/>
    <property type="molecule type" value="Genomic_DNA"/>
</dbReference>
<name>A0ABS3SWF9_9FLAO</name>
<keyword evidence="2" id="KW-1185">Reference proteome</keyword>
<reference evidence="1 2" key="1">
    <citation type="submission" date="2021-03" db="EMBL/GenBank/DDBJ databases">
        <title>Gelidibacter sp. nov., isolated from costal sediment.</title>
        <authorList>
            <person name="Lun K.-Y."/>
        </authorList>
    </citation>
    <scope>NUCLEOTIDE SEQUENCE [LARGE SCALE GENOMIC DNA]</scope>
    <source>
        <strain evidence="1 2">DF109</strain>
    </source>
</reference>
<sequence length="59" mass="7087">MPWYAQDKNSFDILVMTSTDTHWELTKIVNFRKLSCKTVLDRPKSRFIHINYGYDNYGK</sequence>
<dbReference type="RefSeq" id="WP_208235139.1">
    <property type="nucleotide sequence ID" value="NZ_JAGEVG010000027.1"/>
</dbReference>
<comment type="caution">
    <text evidence="1">The sequence shown here is derived from an EMBL/GenBank/DDBJ whole genome shotgun (WGS) entry which is preliminary data.</text>
</comment>
<protein>
    <submittedName>
        <fullName evidence="1">Uncharacterized protein</fullName>
    </submittedName>
</protein>
<evidence type="ECO:0000313" key="2">
    <source>
        <dbReference type="Proteomes" id="UP000681315"/>
    </source>
</evidence>
<evidence type="ECO:0000313" key="1">
    <source>
        <dbReference type="EMBL" id="MBO3100032.1"/>
    </source>
</evidence>
<dbReference type="Proteomes" id="UP000681315">
    <property type="component" value="Unassembled WGS sequence"/>
</dbReference>
<accession>A0ABS3SWF9</accession>
<proteinExistence type="predicted"/>
<organism evidence="1 2">
    <name type="scientific">Gelidibacter pelagius</name>
    <dbReference type="NCBI Taxonomy" id="2819985"/>
    <lineage>
        <taxon>Bacteria</taxon>
        <taxon>Pseudomonadati</taxon>
        <taxon>Bacteroidota</taxon>
        <taxon>Flavobacteriia</taxon>
        <taxon>Flavobacteriales</taxon>
        <taxon>Flavobacteriaceae</taxon>
        <taxon>Gelidibacter</taxon>
    </lineage>
</organism>